<evidence type="ECO:0000313" key="2">
    <source>
        <dbReference type="EMBL" id="ABD28419.1"/>
    </source>
</evidence>
<feature type="compositionally biased region" description="Polar residues" evidence="1">
    <location>
        <begin position="26"/>
        <end position="37"/>
    </location>
</feature>
<organism evidence="2">
    <name type="scientific">Medicago truncatula</name>
    <name type="common">Barrel medic</name>
    <name type="synonym">Medicago tribuloides</name>
    <dbReference type="NCBI Taxonomy" id="3880"/>
    <lineage>
        <taxon>Eukaryota</taxon>
        <taxon>Viridiplantae</taxon>
        <taxon>Streptophyta</taxon>
        <taxon>Embryophyta</taxon>
        <taxon>Tracheophyta</taxon>
        <taxon>Spermatophyta</taxon>
        <taxon>Magnoliopsida</taxon>
        <taxon>eudicotyledons</taxon>
        <taxon>Gunneridae</taxon>
        <taxon>Pentapetalae</taxon>
        <taxon>rosids</taxon>
        <taxon>fabids</taxon>
        <taxon>Fabales</taxon>
        <taxon>Fabaceae</taxon>
        <taxon>Papilionoideae</taxon>
        <taxon>50 kb inversion clade</taxon>
        <taxon>NPAAA clade</taxon>
        <taxon>Hologalegina</taxon>
        <taxon>IRL clade</taxon>
        <taxon>Trifolieae</taxon>
        <taxon>Medicago</taxon>
    </lineage>
</organism>
<feature type="region of interest" description="Disordered" evidence="1">
    <location>
        <begin position="16"/>
        <end position="37"/>
    </location>
</feature>
<reference evidence="2" key="1">
    <citation type="submission" date="2004-07" db="EMBL/GenBank/DDBJ databases">
        <authorList>
            <person name="Town C.D."/>
        </authorList>
    </citation>
    <scope>NUCLEOTIDE SEQUENCE</scope>
</reference>
<reference evidence="2" key="2">
    <citation type="submission" date="2007-03" db="EMBL/GenBank/DDBJ databases">
        <authorList>
            <consortium name="The International Medicago Genome Annotation Group"/>
        </authorList>
    </citation>
    <scope>NUCLEOTIDE SEQUENCE</scope>
</reference>
<proteinExistence type="predicted"/>
<sequence length="94" mass="10604">MFWIVLSRFRKDLRPKKSKHYGTPATHASGSPDQIRQCSTNHTEMHTTPLTVLYASVSQNLCYKRNTVPGKRYTTSLVATSLIGLGMSRTLCFL</sequence>
<dbReference type="EMBL" id="AC148816">
    <property type="protein sequence ID" value="ABD28419.1"/>
    <property type="molecule type" value="Genomic_DNA"/>
</dbReference>
<name>Q2HVM8_MEDTR</name>
<protein>
    <submittedName>
        <fullName evidence="2">Uncharacterized protein</fullName>
    </submittedName>
</protein>
<accession>Q2HVM8</accession>
<dbReference type="AlphaFoldDB" id="Q2HVM8"/>
<gene>
    <name evidence="2" type="ORF">MtrDRAFT_AC148816g12v2</name>
</gene>
<evidence type="ECO:0000256" key="1">
    <source>
        <dbReference type="SAM" id="MobiDB-lite"/>
    </source>
</evidence>